<organism evidence="2 3">
    <name type="scientific">Bremerella cremea</name>
    <dbReference type="NCBI Taxonomy" id="1031537"/>
    <lineage>
        <taxon>Bacteria</taxon>
        <taxon>Pseudomonadati</taxon>
        <taxon>Planctomycetota</taxon>
        <taxon>Planctomycetia</taxon>
        <taxon>Pirellulales</taxon>
        <taxon>Pirellulaceae</taxon>
        <taxon>Bremerella</taxon>
    </lineage>
</organism>
<evidence type="ECO:0008006" key="4">
    <source>
        <dbReference type="Google" id="ProtNLM"/>
    </source>
</evidence>
<gene>
    <name evidence="2" type="ORF">DTL42_25430</name>
</gene>
<feature type="compositionally biased region" description="Basic and acidic residues" evidence="1">
    <location>
        <begin position="329"/>
        <end position="360"/>
    </location>
</feature>
<feature type="compositionally biased region" description="Basic and acidic residues" evidence="1">
    <location>
        <begin position="309"/>
        <end position="322"/>
    </location>
</feature>
<evidence type="ECO:0000256" key="1">
    <source>
        <dbReference type="SAM" id="MobiDB-lite"/>
    </source>
</evidence>
<dbReference type="AlphaFoldDB" id="A0A368KJP0"/>
<feature type="region of interest" description="Disordered" evidence="1">
    <location>
        <begin position="295"/>
        <end position="370"/>
    </location>
</feature>
<sequence>MNRSAILAGFVTLVLLTTLVGHAQESESERAARIAAMSDADKLSLRNKLERFERLPTAERERLLNLNAELEQRPDGPELRELMHRYYDWLKTINSGQRQELQELPAQERIAKIKSLLDEQERGRFFALMKNIMTDVKHEELDDIHQWIVDDWLVKDRDRILAYEEKLYEHKPWLRSRLAEKSLSPNRKVYDLWVNMYGVPGIPDIMPSESDFEELKSHLGEKTRKKLESEPDRQQSLLVQLMRAAIVSQFRTRVDDEDLKKFYAELPEKDKAELAGFPPERFNFELRKRYREENGRRFVGNRPPGPPPWDRDNRRGDGRGPEGRGPGMRGERGPRPPMPSDDKLPPTKPEEKTLGNDEKPAAASPTPDSP</sequence>
<comment type="caution">
    <text evidence="2">The sequence shown here is derived from an EMBL/GenBank/DDBJ whole genome shotgun (WGS) entry which is preliminary data.</text>
</comment>
<dbReference type="OrthoDB" id="279409at2"/>
<evidence type="ECO:0000313" key="3">
    <source>
        <dbReference type="Proteomes" id="UP000253562"/>
    </source>
</evidence>
<dbReference type="RefSeq" id="WP_114373664.1">
    <property type="nucleotide sequence ID" value="NZ_QPEX01000046.1"/>
</dbReference>
<proteinExistence type="predicted"/>
<protein>
    <recommendedName>
        <fullName evidence="4">DUF3106 domain-containing protein</fullName>
    </recommendedName>
</protein>
<reference evidence="2 3" key="1">
    <citation type="submission" date="2018-07" db="EMBL/GenBank/DDBJ databases">
        <title>Comparative genomes isolates from brazilian mangrove.</title>
        <authorList>
            <person name="De Araujo J.E."/>
            <person name="Taketani R.G."/>
            <person name="Silva M.C.P."/>
            <person name="Lourenco M.V."/>
            <person name="Oliveira V.M."/>
            <person name="Andreote F.D."/>
        </authorList>
    </citation>
    <scope>NUCLEOTIDE SEQUENCE [LARGE SCALE GENOMIC DNA]</scope>
    <source>
        <strain evidence="2 3">HEX PRIS-MGV</strain>
    </source>
</reference>
<accession>A0A368KJP0</accession>
<dbReference type="Proteomes" id="UP000253562">
    <property type="component" value="Unassembled WGS sequence"/>
</dbReference>
<name>A0A368KJP0_9BACT</name>
<dbReference type="EMBL" id="QPEX01000046">
    <property type="protein sequence ID" value="RCS40709.1"/>
    <property type="molecule type" value="Genomic_DNA"/>
</dbReference>
<evidence type="ECO:0000313" key="2">
    <source>
        <dbReference type="EMBL" id="RCS40709.1"/>
    </source>
</evidence>